<dbReference type="InterPro" id="IPR016035">
    <property type="entry name" value="Acyl_Trfase/lysoPLipase"/>
</dbReference>
<evidence type="ECO:0000259" key="3">
    <source>
        <dbReference type="PROSITE" id="PS51635"/>
    </source>
</evidence>
<dbReference type="RefSeq" id="WP_063323993.1">
    <property type="nucleotide sequence ID" value="NZ_CP015225.1"/>
</dbReference>
<feature type="active site" description="Nucleophile" evidence="2">
    <location>
        <position position="98"/>
    </location>
</feature>
<gene>
    <name evidence="4" type="ORF">TK06_23225</name>
</gene>
<dbReference type="Gene3D" id="1.20.1050.100">
    <property type="match status" value="1"/>
</dbReference>
<sequence>MLEISQHTPSFRVYENVHLLAEQASPEGPQQLVCGATDRSITLVRNEDGSVQVSMNRPTITILVLSGGGAKGVAYSGFVDALEANGVMDLIEKISGASAGAISAALLASGMSHAGFDRISDDISLVELLNSSKPEVSIWQNRLSKLGEQLKNIPLAQLLCDLLPRLGSKGIPLEELIRKESCAAFLQRCAEAKTPLSKEALEIVAKVQVKKYVTFADLAVLSKEIPQIKTLEMTGTAMFEEGTQSVVFSADLTPDMDIAVAAHISASLPVVFSKPTLQGQPFQPMGTTTAFADGGILNNTPVPAIYNPVTAMSPIPDGEHLILVFEAEESDQGPQRGTGMSALIDRLLKAPHTASSVWNAEQLKRFAEHTVVVPLIFKTGNYSDLLNGTVNFSMSKKTKNFLQEELRKAVQTHLDERNATQLTYSFASIREALLAFDDETLEQLSAELEHDEACAEVIAFRRHAQVALKELKKAIKTANETSSKLEPTPEMHMAIRALDQLADQPDQLEWLAKRLNHGNDPDFMQFLQAAAEWDKGAPSGISVVTQQAVEQMHQQDVATRARNVVQHVLSPARFLSGQPNTNIKLINGAIRELQEVQDPKASKNSLEQKIAFNNSLERVIAKYRSRSTGLLNPKSTTRQTLRDMQFK</sequence>
<dbReference type="Gene3D" id="3.40.1090.10">
    <property type="entry name" value="Cytosolic phospholipase A2 catalytic domain"/>
    <property type="match status" value="2"/>
</dbReference>
<dbReference type="Pfam" id="PF20848">
    <property type="entry name" value="ExoU_mid_dom"/>
    <property type="match status" value="1"/>
</dbReference>
<dbReference type="Proteomes" id="UP000076083">
    <property type="component" value="Chromosome"/>
</dbReference>
<evidence type="ECO:0000256" key="2">
    <source>
        <dbReference type="PROSITE-ProRule" id="PRU01161"/>
    </source>
</evidence>
<dbReference type="InterPro" id="IPR049155">
    <property type="entry name" value="ExoU_mid_dom"/>
</dbReference>
<dbReference type="PANTHER" id="PTHR46394:SF1">
    <property type="entry name" value="PNPLA DOMAIN-CONTAINING PROTEIN"/>
    <property type="match status" value="1"/>
</dbReference>
<dbReference type="Pfam" id="PF20983">
    <property type="entry name" value="ExoU_C"/>
    <property type="match status" value="1"/>
</dbReference>
<feature type="active site" description="Proton acceptor" evidence="2">
    <location>
        <position position="293"/>
    </location>
</feature>
<organism evidence="4 5">
    <name type="scientific">Pseudomonas fluorescens</name>
    <dbReference type="NCBI Taxonomy" id="294"/>
    <lineage>
        <taxon>Bacteria</taxon>
        <taxon>Pseudomonadati</taxon>
        <taxon>Pseudomonadota</taxon>
        <taxon>Gammaproteobacteria</taxon>
        <taxon>Pseudomonadales</taxon>
        <taxon>Pseudomonadaceae</taxon>
        <taxon>Pseudomonas</taxon>
    </lineage>
</organism>
<protein>
    <submittedName>
        <fullName evidence="4">Exou protein</fullName>
    </submittedName>
</protein>
<keyword evidence="1 2" id="KW-0443">Lipid metabolism</keyword>
<dbReference type="GO" id="GO:0016787">
    <property type="term" value="F:hydrolase activity"/>
    <property type="evidence" value="ECO:0007669"/>
    <property type="project" value="UniProtKB-UniRule"/>
</dbReference>
<feature type="short sequence motif" description="DGA/G" evidence="2">
    <location>
        <begin position="293"/>
        <end position="295"/>
    </location>
</feature>
<dbReference type="InterPro" id="IPR049154">
    <property type="entry name" value="ExoU_C"/>
</dbReference>
<dbReference type="GO" id="GO:0016042">
    <property type="term" value="P:lipid catabolic process"/>
    <property type="evidence" value="ECO:0007669"/>
    <property type="project" value="UniProtKB-UniRule"/>
</dbReference>
<feature type="short sequence motif" description="GXSXG" evidence="2">
    <location>
        <begin position="96"/>
        <end position="100"/>
    </location>
</feature>
<reference evidence="4 5" key="2">
    <citation type="journal article" date="2018" name="Nature">
        <title>Mutant phenotypes for thousands of bacterial genes of unknown function.</title>
        <authorList>
            <person name="Price M.N."/>
            <person name="Wetmore K.M."/>
            <person name="Waters R.J."/>
            <person name="Callaghan M."/>
            <person name="Ray J."/>
            <person name="Liu H."/>
            <person name="Kuehl J.V."/>
            <person name="Melnyk R.A."/>
            <person name="Lamson J.S."/>
            <person name="Suh Y."/>
            <person name="Carlson H.K."/>
            <person name="Esquivel Z."/>
            <person name="Sadeeshkumar H."/>
            <person name="Chakraborty R."/>
            <person name="Zane G.M."/>
            <person name="Rubin B.E."/>
            <person name="Wall J.D."/>
            <person name="Visel A."/>
            <person name="Bristow J."/>
            <person name="Blow M.J."/>
            <person name="Arkin A.P."/>
            <person name="Deutschbauer A.M."/>
        </authorList>
    </citation>
    <scope>NUCLEOTIDE SEQUENCE [LARGE SCALE GENOMIC DNA]</scope>
    <source>
        <strain evidence="4 5">FW300-N2E2</strain>
    </source>
</reference>
<accession>A0A161GT26</accession>
<keyword evidence="2" id="KW-0378">Hydrolase</keyword>
<dbReference type="PANTHER" id="PTHR46394">
    <property type="entry name" value="ANNEXIN"/>
    <property type="match status" value="1"/>
</dbReference>
<evidence type="ECO:0000313" key="4">
    <source>
        <dbReference type="EMBL" id="AMZ73887.1"/>
    </source>
</evidence>
<feature type="short sequence motif" description="GXGXXG" evidence="2">
    <location>
        <begin position="67"/>
        <end position="72"/>
    </location>
</feature>
<evidence type="ECO:0000256" key="1">
    <source>
        <dbReference type="ARBA" id="ARBA00023098"/>
    </source>
</evidence>
<proteinExistence type="predicted"/>
<dbReference type="AlphaFoldDB" id="A0A161GT26"/>
<feature type="domain" description="PNPLA" evidence="3">
    <location>
        <begin position="63"/>
        <end position="306"/>
    </location>
</feature>
<dbReference type="EMBL" id="CP015225">
    <property type="protein sequence ID" value="AMZ73887.1"/>
    <property type="molecule type" value="Genomic_DNA"/>
</dbReference>
<evidence type="ECO:0000313" key="5">
    <source>
        <dbReference type="Proteomes" id="UP000076083"/>
    </source>
</evidence>
<name>A0A161GT26_PSEFL</name>
<dbReference type="PROSITE" id="PS51635">
    <property type="entry name" value="PNPLA"/>
    <property type="match status" value="1"/>
</dbReference>
<reference evidence="5" key="1">
    <citation type="submission" date="2016-04" db="EMBL/GenBank/DDBJ databases">
        <authorList>
            <person name="Ray J."/>
            <person name="Price M."/>
            <person name="Deutschbauer A."/>
        </authorList>
    </citation>
    <scope>NUCLEOTIDE SEQUENCE [LARGE SCALE GENOMIC DNA]</scope>
    <source>
        <strain evidence="5">FW300-N2E2</strain>
    </source>
</reference>
<dbReference type="SUPFAM" id="SSF52151">
    <property type="entry name" value="FabD/lysophospholipase-like"/>
    <property type="match status" value="1"/>
</dbReference>
<dbReference type="InterPro" id="IPR002641">
    <property type="entry name" value="PNPLA_dom"/>
</dbReference>
<dbReference type="Pfam" id="PF01734">
    <property type="entry name" value="Patatin"/>
    <property type="match status" value="1"/>
</dbReference>
<dbReference type="InterPro" id="IPR052580">
    <property type="entry name" value="Lipid_Hydrolase"/>
</dbReference>
<keyword evidence="2" id="KW-0442">Lipid degradation</keyword>